<dbReference type="PANTHER" id="PTHR12215:SF10">
    <property type="entry name" value="L-AMINOADIPATE-SEMIALDEHYDE DEHYDROGENASE-PHOSPHOPANTETHEINYL TRANSFERASE"/>
    <property type="match status" value="1"/>
</dbReference>
<dbReference type="EC" id="2.7.8.7" evidence="1"/>
<evidence type="ECO:0000259" key="4">
    <source>
        <dbReference type="Pfam" id="PF22624"/>
    </source>
</evidence>
<evidence type="ECO:0000313" key="5">
    <source>
        <dbReference type="EMBL" id="TBU58797.1"/>
    </source>
</evidence>
<sequence length="279" mass="31443">MEVRAVTLDTVNVGELDELYQRALNLVDVESQVHLKKYYHRIDSVRGLIGRLLPRLLLKERGLSLSAMTFGKTEAGKPYITSVIEPPIGFNITHDNGVVAMVYSTGQDLYPDPPAYRVGLDIMRLQLPKRDTFPGFVEIFSEQLTALENSILLPPTSAGSLSLHEQLRRFYLIWTLKEAYTKALGLGMGFDFSRIEYDLPNDVVRIDGVVPRGWTFDRFELQNEVKGGQVEDYVGVVARYVGEGASEERNVIPSPKPEWLKVYDAARFLEMSIEKLGSS</sequence>
<feature type="domain" description="4'-phosphopantetheinyl transferase" evidence="3">
    <location>
        <begin position="117"/>
        <end position="202"/>
    </location>
</feature>
<feature type="domain" description="4'-phosphopantetheinyl transferase N-terminal" evidence="4">
    <location>
        <begin position="20"/>
        <end position="102"/>
    </location>
</feature>
<protein>
    <recommendedName>
        <fullName evidence="1">holo-[acyl-carrier-protein] synthase</fullName>
        <ecNumber evidence="1">2.7.8.7</ecNumber>
    </recommendedName>
</protein>
<dbReference type="GO" id="GO:0019878">
    <property type="term" value="P:lysine biosynthetic process via aminoadipic acid"/>
    <property type="evidence" value="ECO:0007669"/>
    <property type="project" value="TreeGrafter"/>
</dbReference>
<dbReference type="EMBL" id="ML145121">
    <property type="protein sequence ID" value="TBU58797.1"/>
    <property type="molecule type" value="Genomic_DNA"/>
</dbReference>
<dbReference type="Pfam" id="PF22624">
    <property type="entry name" value="AASDHPPT_N"/>
    <property type="match status" value="1"/>
</dbReference>
<accession>A0A4Q9P6U1</accession>
<dbReference type="GO" id="GO:0005829">
    <property type="term" value="C:cytosol"/>
    <property type="evidence" value="ECO:0007669"/>
    <property type="project" value="TreeGrafter"/>
</dbReference>
<proteinExistence type="predicted"/>
<evidence type="ECO:0000256" key="2">
    <source>
        <dbReference type="ARBA" id="ARBA00022679"/>
    </source>
</evidence>
<dbReference type="Proteomes" id="UP000292082">
    <property type="component" value="Unassembled WGS sequence"/>
</dbReference>
<dbReference type="GO" id="GO:0000287">
    <property type="term" value="F:magnesium ion binding"/>
    <property type="evidence" value="ECO:0007669"/>
    <property type="project" value="InterPro"/>
</dbReference>
<dbReference type="AlphaFoldDB" id="A0A4Q9P6U1"/>
<dbReference type="Pfam" id="PF01648">
    <property type="entry name" value="ACPS"/>
    <property type="match status" value="1"/>
</dbReference>
<dbReference type="InterPro" id="IPR055066">
    <property type="entry name" value="AASDHPPT_N"/>
</dbReference>
<evidence type="ECO:0000313" key="6">
    <source>
        <dbReference type="Proteomes" id="UP000292082"/>
    </source>
</evidence>
<gene>
    <name evidence="5" type="ORF">BD310DRAFT_958740</name>
</gene>
<evidence type="ECO:0000256" key="1">
    <source>
        <dbReference type="ARBA" id="ARBA00013172"/>
    </source>
</evidence>
<name>A0A4Q9P6U1_9APHY</name>
<dbReference type="InterPro" id="IPR008278">
    <property type="entry name" value="4-PPantetheinyl_Trfase_dom"/>
</dbReference>
<dbReference type="InterPro" id="IPR050559">
    <property type="entry name" value="P-Pant_transferase_sf"/>
</dbReference>
<dbReference type="InterPro" id="IPR037143">
    <property type="entry name" value="4-PPantetheinyl_Trfase_dom_sf"/>
</dbReference>
<dbReference type="Gene3D" id="3.90.470.20">
    <property type="entry name" value="4'-phosphopantetheinyl transferase domain"/>
    <property type="match status" value="2"/>
</dbReference>
<dbReference type="SUPFAM" id="SSF56214">
    <property type="entry name" value="4'-phosphopantetheinyl transferase"/>
    <property type="match status" value="2"/>
</dbReference>
<reference evidence="5 6" key="1">
    <citation type="submission" date="2019-01" db="EMBL/GenBank/DDBJ databases">
        <title>Draft genome sequences of three monokaryotic isolates of the white-rot basidiomycete fungus Dichomitus squalens.</title>
        <authorList>
            <consortium name="DOE Joint Genome Institute"/>
            <person name="Lopez S.C."/>
            <person name="Andreopoulos B."/>
            <person name="Pangilinan J."/>
            <person name="Lipzen A."/>
            <person name="Riley R."/>
            <person name="Ahrendt S."/>
            <person name="Ng V."/>
            <person name="Barry K."/>
            <person name="Daum C."/>
            <person name="Grigoriev I.V."/>
            <person name="Hilden K.S."/>
            <person name="Makela M.R."/>
            <person name="de Vries R.P."/>
        </authorList>
    </citation>
    <scope>NUCLEOTIDE SEQUENCE [LARGE SCALE GENOMIC DNA]</scope>
    <source>
        <strain evidence="5 6">CBS 464.89</strain>
    </source>
</reference>
<organism evidence="5 6">
    <name type="scientific">Dichomitus squalens</name>
    <dbReference type="NCBI Taxonomy" id="114155"/>
    <lineage>
        <taxon>Eukaryota</taxon>
        <taxon>Fungi</taxon>
        <taxon>Dikarya</taxon>
        <taxon>Basidiomycota</taxon>
        <taxon>Agaricomycotina</taxon>
        <taxon>Agaricomycetes</taxon>
        <taxon>Polyporales</taxon>
        <taxon>Polyporaceae</taxon>
        <taxon>Dichomitus</taxon>
    </lineage>
</organism>
<evidence type="ECO:0000259" key="3">
    <source>
        <dbReference type="Pfam" id="PF01648"/>
    </source>
</evidence>
<dbReference type="GO" id="GO:0008897">
    <property type="term" value="F:holo-[acyl-carrier-protein] synthase activity"/>
    <property type="evidence" value="ECO:0007669"/>
    <property type="project" value="UniProtKB-EC"/>
</dbReference>
<keyword evidence="6" id="KW-1185">Reference proteome</keyword>
<dbReference type="STRING" id="114155.A0A4Q9P6U1"/>
<dbReference type="PANTHER" id="PTHR12215">
    <property type="entry name" value="PHOSPHOPANTETHEINE TRANSFERASE"/>
    <property type="match status" value="1"/>
</dbReference>
<keyword evidence="2" id="KW-0808">Transferase</keyword>